<dbReference type="EMBL" id="PRLG01000018">
    <property type="protein sequence ID" value="PYY29308.1"/>
    <property type="molecule type" value="Genomic_DNA"/>
</dbReference>
<organism evidence="1 2">
    <name type="scientific">Paenibacillus illinoisensis</name>
    <dbReference type="NCBI Taxonomy" id="59845"/>
    <lineage>
        <taxon>Bacteria</taxon>
        <taxon>Bacillati</taxon>
        <taxon>Bacillota</taxon>
        <taxon>Bacilli</taxon>
        <taxon>Bacillales</taxon>
        <taxon>Paenibacillaceae</taxon>
        <taxon>Paenibacillus</taxon>
    </lineage>
</organism>
<comment type="caution">
    <text evidence="1">The sequence shown here is derived from an EMBL/GenBank/DDBJ whole genome shotgun (WGS) entry which is preliminary data.</text>
</comment>
<evidence type="ECO:0000313" key="2">
    <source>
        <dbReference type="Proteomes" id="UP000247459"/>
    </source>
</evidence>
<proteinExistence type="predicted"/>
<protein>
    <submittedName>
        <fullName evidence="1">Uncharacterized protein</fullName>
    </submittedName>
</protein>
<evidence type="ECO:0000313" key="1">
    <source>
        <dbReference type="EMBL" id="PYY29308.1"/>
    </source>
</evidence>
<reference evidence="1 2" key="1">
    <citation type="submission" date="2018-01" db="EMBL/GenBank/DDBJ databases">
        <title>Genome sequence of the PGP bacterium Paenibacillus illinoisensis E3.</title>
        <authorList>
            <person name="Rolli E."/>
            <person name="Marasco R."/>
            <person name="Bessem C."/>
            <person name="Michoud G."/>
            <person name="Gaiarsa S."/>
            <person name="Borin S."/>
            <person name="Daffonchio D."/>
        </authorList>
    </citation>
    <scope>NUCLEOTIDE SEQUENCE [LARGE SCALE GENOMIC DNA]</scope>
    <source>
        <strain evidence="1 2">E3</strain>
    </source>
</reference>
<dbReference type="Proteomes" id="UP000247459">
    <property type="component" value="Unassembled WGS sequence"/>
</dbReference>
<gene>
    <name evidence="1" type="ORF">PIL02S_02257</name>
</gene>
<dbReference type="AlphaFoldDB" id="A0A2W0CNM1"/>
<sequence length="232" mass="24374">MPGLKIRARHLPRFSILPFLPQTLPRCCTYTVSTRTRVSFAYQSQFSSIKSEVGKITNYNVFNQSNGPLFTQLTNTFSAPGIEASAESGAAAAGSFFALTTNNTLLPNNQNLLLQIINAAGSGRTLRISNISGGTTAAATLVVYSGGTVTVGSTPVPVNTLLGSTNASVATTRQNTGTLGGAFTSLLSLPLTAGMFRMNFNGSIIVPPGQTLSVSLGIGNQTAAINLFWWEF</sequence>
<name>A0A2W0CNM1_9BACL</name>
<accession>A0A2W0CNM1</accession>